<name>A0A0H3K4W0_SYNP6</name>
<accession>A0A0H3K4W0</accession>
<keyword evidence="1" id="KW-1003">Cell membrane</keyword>
<keyword evidence="4 6" id="KW-0472">Membrane</keyword>
<sequence>MRQVNFVVIFVISLALVLFSLENTETATIHVLGSTELTAPLAVELIVAMGIGAVFAWIFSVWSGVQKLVALKAEQEQMEAQQVRIQELEEDLTRYKTELEVQQKLLPSAAIGTSEDA</sequence>
<dbReference type="KEGG" id="syc:syc2121_d"/>
<evidence type="ECO:0000313" key="8">
    <source>
        <dbReference type="EMBL" id="BAD80311.1"/>
    </source>
</evidence>
<dbReference type="RefSeq" id="WP_011244431.1">
    <property type="nucleotide sequence ID" value="NC_006576.1"/>
</dbReference>
<organism evidence="8 9">
    <name type="scientific">Synechococcus sp. (strain ATCC 27144 / PCC 6301 / SAUG 1402/1)</name>
    <name type="common">Anacystis nidulans</name>
    <dbReference type="NCBI Taxonomy" id="269084"/>
    <lineage>
        <taxon>Bacteria</taxon>
        <taxon>Bacillati</taxon>
        <taxon>Cyanobacteriota</taxon>
        <taxon>Cyanophyceae</taxon>
        <taxon>Synechococcales</taxon>
        <taxon>Synechococcaceae</taxon>
        <taxon>Synechococcus</taxon>
    </lineage>
</organism>
<feature type="coiled-coil region" evidence="5">
    <location>
        <begin position="68"/>
        <end position="105"/>
    </location>
</feature>
<gene>
    <name evidence="8" type="ordered locus">syc2121_d</name>
</gene>
<feature type="transmembrane region" description="Helical" evidence="6">
    <location>
        <begin position="42"/>
        <end position="62"/>
    </location>
</feature>
<dbReference type="Proteomes" id="UP000001175">
    <property type="component" value="Chromosome"/>
</dbReference>
<dbReference type="Pfam" id="PF06305">
    <property type="entry name" value="LapA_dom"/>
    <property type="match status" value="1"/>
</dbReference>
<evidence type="ECO:0000256" key="6">
    <source>
        <dbReference type="SAM" id="Phobius"/>
    </source>
</evidence>
<keyword evidence="5" id="KW-0175">Coiled coil</keyword>
<evidence type="ECO:0000256" key="3">
    <source>
        <dbReference type="ARBA" id="ARBA00022989"/>
    </source>
</evidence>
<dbReference type="GO" id="GO:0005886">
    <property type="term" value="C:plasma membrane"/>
    <property type="evidence" value="ECO:0007669"/>
    <property type="project" value="InterPro"/>
</dbReference>
<evidence type="ECO:0000256" key="4">
    <source>
        <dbReference type="ARBA" id="ARBA00023136"/>
    </source>
</evidence>
<dbReference type="eggNOG" id="COG5416">
    <property type="taxonomic scope" value="Bacteria"/>
</dbReference>
<feature type="domain" description="Lipopolysaccharide assembly protein A" evidence="7">
    <location>
        <begin position="22"/>
        <end position="85"/>
    </location>
</feature>
<reference evidence="8 9" key="1">
    <citation type="journal article" date="2007" name="Photosyn. Res.">
        <title>Complete nucleotide sequence of the freshwater unicellular cyanobacterium Synechococcus elongatus PCC 6301 chromosome: gene content and organization.</title>
        <authorList>
            <person name="Sugita C."/>
            <person name="Ogata K."/>
            <person name="Shikata M."/>
            <person name="Jikuya H."/>
            <person name="Takano J."/>
            <person name="Furumichi M."/>
            <person name="Kanehisa M."/>
            <person name="Omata T."/>
            <person name="Sugiura M."/>
            <person name="Sugita M."/>
        </authorList>
    </citation>
    <scope>NUCLEOTIDE SEQUENCE [LARGE SCALE GENOMIC DNA]</scope>
    <source>
        <strain evidence="9">ATCC 27144 / PCC 6301 / SAUG 1402/1</strain>
    </source>
</reference>
<dbReference type="EMBL" id="AP008231">
    <property type="protein sequence ID" value="BAD80311.1"/>
    <property type="molecule type" value="Genomic_DNA"/>
</dbReference>
<evidence type="ECO:0000256" key="5">
    <source>
        <dbReference type="SAM" id="Coils"/>
    </source>
</evidence>
<keyword evidence="2 6" id="KW-0812">Transmembrane</keyword>
<evidence type="ECO:0000256" key="1">
    <source>
        <dbReference type="ARBA" id="ARBA00022475"/>
    </source>
</evidence>
<dbReference type="InterPro" id="IPR010445">
    <property type="entry name" value="LapA_dom"/>
</dbReference>
<dbReference type="AlphaFoldDB" id="A0A0H3K4W0"/>
<keyword evidence="3 6" id="KW-1133">Transmembrane helix</keyword>
<evidence type="ECO:0000313" key="9">
    <source>
        <dbReference type="Proteomes" id="UP000001175"/>
    </source>
</evidence>
<evidence type="ECO:0000256" key="2">
    <source>
        <dbReference type="ARBA" id="ARBA00022692"/>
    </source>
</evidence>
<proteinExistence type="predicted"/>
<protein>
    <recommendedName>
        <fullName evidence="7">Lipopolysaccharide assembly protein A domain-containing protein</fullName>
    </recommendedName>
</protein>
<evidence type="ECO:0000259" key="7">
    <source>
        <dbReference type="Pfam" id="PF06305"/>
    </source>
</evidence>
<dbReference type="GeneID" id="72430848"/>